<organism evidence="4 5">
    <name type="scientific">Bacillus smithii 7_3_47FAA</name>
    <dbReference type="NCBI Taxonomy" id="665952"/>
    <lineage>
        <taxon>Bacteria</taxon>
        <taxon>Bacillati</taxon>
        <taxon>Bacillota</taxon>
        <taxon>Bacilli</taxon>
        <taxon>Bacillales</taxon>
        <taxon>Bacillaceae</taxon>
        <taxon>Bacillus</taxon>
    </lineage>
</organism>
<keyword evidence="1" id="KW-0812">Transmembrane</keyword>
<dbReference type="InterPro" id="IPR007742">
    <property type="entry name" value="NosD_dom"/>
</dbReference>
<dbReference type="Gene3D" id="2.160.20.10">
    <property type="entry name" value="Single-stranded right-handed beta-helix, Pectin lyase-like"/>
    <property type="match status" value="1"/>
</dbReference>
<feature type="domain" description="Periplasmic copper-binding protein NosD beta helix" evidence="3">
    <location>
        <begin position="142"/>
        <end position="323"/>
    </location>
</feature>
<proteinExistence type="predicted"/>
<dbReference type="AlphaFoldDB" id="G9QIN8"/>
<keyword evidence="1" id="KW-0472">Membrane</keyword>
<accession>G9QIN8</accession>
<dbReference type="InterPro" id="IPR011050">
    <property type="entry name" value="Pectin_lyase_fold/virulence"/>
</dbReference>
<dbReference type="Proteomes" id="UP000011747">
    <property type="component" value="Unassembled WGS sequence"/>
</dbReference>
<evidence type="ECO:0000259" key="3">
    <source>
        <dbReference type="Pfam" id="PF05048"/>
    </source>
</evidence>
<dbReference type="Pfam" id="PF05048">
    <property type="entry name" value="NosD"/>
    <property type="match status" value="1"/>
</dbReference>
<evidence type="ECO:0000313" key="4">
    <source>
        <dbReference type="EMBL" id="EHL78989.1"/>
    </source>
</evidence>
<dbReference type="SUPFAM" id="SSF51126">
    <property type="entry name" value="Pectin lyase-like"/>
    <property type="match status" value="1"/>
</dbReference>
<dbReference type="PATRIC" id="fig|665952.3.peg.830"/>
<dbReference type="InterPro" id="IPR006626">
    <property type="entry name" value="PbH1"/>
</dbReference>
<reference evidence="4 5" key="1">
    <citation type="submission" date="2011-09" db="EMBL/GenBank/DDBJ databases">
        <title>The Genome Sequence of Bacillus smithii 7_3_47FAA.</title>
        <authorList>
            <consortium name="The Broad Institute Genome Sequencing Platform"/>
            <person name="Earl A."/>
            <person name="Ward D."/>
            <person name="Feldgarden M."/>
            <person name="Gevers D."/>
            <person name="Daigneault M."/>
            <person name="Strauss J."/>
            <person name="Allen-Vercoe E."/>
            <person name="Young S.K."/>
            <person name="Zeng Q."/>
            <person name="Gargeya S."/>
            <person name="Fitzgerald M."/>
            <person name="Haas B."/>
            <person name="Abouelleil A."/>
            <person name="Alvarado L."/>
            <person name="Arachchi H.M."/>
            <person name="Berlin A."/>
            <person name="Brown A."/>
            <person name="Chapman S.B."/>
            <person name="Chen Z."/>
            <person name="Dunbar C."/>
            <person name="Freedman E."/>
            <person name="Gearin G."/>
            <person name="Goldberg J."/>
            <person name="Griggs A."/>
            <person name="Gujja S."/>
            <person name="Heiman D."/>
            <person name="Howarth C."/>
            <person name="Larson L."/>
            <person name="Lui A."/>
            <person name="MacDonald P.J.P."/>
            <person name="Montmayeur A."/>
            <person name="Murphy C."/>
            <person name="Neiman D."/>
            <person name="Pearson M."/>
            <person name="Priest M."/>
            <person name="Roberts A."/>
            <person name="Saif S."/>
            <person name="Shea T."/>
            <person name="Shenoy N."/>
            <person name="Sisk P."/>
            <person name="Stolte C."/>
            <person name="Sykes S."/>
            <person name="Wortman J."/>
            <person name="Nusbaum C."/>
            <person name="Birren B."/>
        </authorList>
    </citation>
    <scope>NUCLEOTIDE SEQUENCE [LARGE SCALE GENOMIC DNA]</scope>
    <source>
        <strain evidence="4 5">7_3_47FAA</strain>
    </source>
</reference>
<dbReference type="InterPro" id="IPR022441">
    <property type="entry name" value="Para_beta_helix_rpt-2"/>
</dbReference>
<comment type="caution">
    <text evidence="4">The sequence shown here is derived from an EMBL/GenBank/DDBJ whole genome shotgun (WGS) entry which is preliminary data.</text>
</comment>
<keyword evidence="1" id="KW-1133">Transmembrane helix</keyword>
<dbReference type="HOGENOM" id="CLU_041882_1_1_9"/>
<feature type="signal peptide" evidence="2">
    <location>
        <begin position="1"/>
        <end position="24"/>
    </location>
</feature>
<protein>
    <submittedName>
        <fullName evidence="4">Parallel beta-helix</fullName>
    </submittedName>
</protein>
<evidence type="ECO:0000256" key="2">
    <source>
        <dbReference type="SAM" id="SignalP"/>
    </source>
</evidence>
<sequence length="426" mass="47848">MKTRIYVVFFLLLCFLFPNSKVHAEQNLQSMIQQAKPGDVIQLKGKTYKGPITISKPITLVGQKNTVIQSNGKRPTISLKGNSIQLKQLTVQQLSKDPKIPAISVKGNGHLLEGVTINTKSLGIDMENVHHSKIARVTIKGSGKENGIIVSKSSQNIIQDSFISRMLDSIYIENSDHNRFLRNTLVNSRYGFHLMFSKNLTIRENKSEKNYIGAMIMETANSVIEDNSFSYNAQNVNSYGLQLFDTTYTKVAHNDFSHNRIGMKVEKSEYNQVFQNTALSNFIGIQFYKAHSNTVTKNTFVGNVNDIQAVASKENDVNQNYWDGAWKLDIRNSGVSMIPYKADPFFLSLTQDVPEYQIFFQSPGMILLQKMLKSPDQLVLSDHAPLMTAQLNESKNTFTSPIGVWIVSIAMITISFSLITLGRKSI</sequence>
<dbReference type="EMBL" id="ACWF01000041">
    <property type="protein sequence ID" value="EHL78989.1"/>
    <property type="molecule type" value="Genomic_DNA"/>
</dbReference>
<keyword evidence="2" id="KW-0732">Signal</keyword>
<evidence type="ECO:0000256" key="1">
    <source>
        <dbReference type="SAM" id="Phobius"/>
    </source>
</evidence>
<keyword evidence="5" id="KW-1185">Reference proteome</keyword>
<evidence type="ECO:0000313" key="5">
    <source>
        <dbReference type="Proteomes" id="UP000011747"/>
    </source>
</evidence>
<feature type="chain" id="PRO_5003526682" evidence="2">
    <location>
        <begin position="25"/>
        <end position="426"/>
    </location>
</feature>
<dbReference type="InterPro" id="IPR012334">
    <property type="entry name" value="Pectin_lyas_fold"/>
</dbReference>
<gene>
    <name evidence="4" type="ORF">HMPREF1015_02965</name>
</gene>
<name>G9QIN8_9BACI</name>
<dbReference type="RefSeq" id="WP_003353113.1">
    <property type="nucleotide sequence ID" value="NZ_JH414744.1"/>
</dbReference>
<dbReference type="SMART" id="SM00710">
    <property type="entry name" value="PbH1"/>
    <property type="match status" value="7"/>
</dbReference>
<feature type="transmembrane region" description="Helical" evidence="1">
    <location>
        <begin position="402"/>
        <end position="421"/>
    </location>
</feature>
<dbReference type="NCBIfam" id="TIGR03804">
    <property type="entry name" value="para_beta_helix"/>
    <property type="match status" value="2"/>
</dbReference>